<accession>A0ABT0WEJ2</accession>
<organism evidence="1 2">
    <name type="scientific">Neobacillus pocheonensis</name>
    <dbReference type="NCBI Taxonomy" id="363869"/>
    <lineage>
        <taxon>Bacteria</taxon>
        <taxon>Bacillati</taxon>
        <taxon>Bacillota</taxon>
        <taxon>Bacilli</taxon>
        <taxon>Bacillales</taxon>
        <taxon>Bacillaceae</taxon>
        <taxon>Neobacillus</taxon>
    </lineage>
</organism>
<evidence type="ECO:0000313" key="1">
    <source>
        <dbReference type="EMBL" id="MCM2534735.1"/>
    </source>
</evidence>
<dbReference type="EMBL" id="JAMQCR010000002">
    <property type="protein sequence ID" value="MCM2534735.1"/>
    <property type="molecule type" value="Genomic_DNA"/>
</dbReference>
<sequence>MYWIWLSVPIPISPPSSPPLLKIAEIRVQIQNETGVSTIVETPVYFWEW</sequence>
<reference evidence="1 2" key="1">
    <citation type="submission" date="2022-06" db="EMBL/GenBank/DDBJ databases">
        <authorList>
            <person name="Jeon C.O."/>
        </authorList>
    </citation>
    <scope>NUCLEOTIDE SEQUENCE [LARGE SCALE GENOMIC DNA]</scope>
    <source>
        <strain evidence="1 2">KCTC 13943</strain>
    </source>
</reference>
<evidence type="ECO:0000313" key="2">
    <source>
        <dbReference type="Proteomes" id="UP001523262"/>
    </source>
</evidence>
<keyword evidence="2" id="KW-1185">Reference proteome</keyword>
<gene>
    <name evidence="1" type="ORF">NDK43_23285</name>
</gene>
<name>A0ABT0WEJ2_9BACI</name>
<comment type="caution">
    <text evidence="1">The sequence shown here is derived from an EMBL/GenBank/DDBJ whole genome shotgun (WGS) entry which is preliminary data.</text>
</comment>
<protein>
    <submittedName>
        <fullName evidence="1">Uncharacterized protein</fullName>
    </submittedName>
</protein>
<dbReference type="Proteomes" id="UP001523262">
    <property type="component" value="Unassembled WGS sequence"/>
</dbReference>
<proteinExistence type="predicted"/>